<dbReference type="InterPro" id="IPR013783">
    <property type="entry name" value="Ig-like_fold"/>
</dbReference>
<feature type="domain" description="PKD" evidence="6">
    <location>
        <begin position="2516"/>
        <end position="2566"/>
    </location>
</feature>
<feature type="domain" description="PKD" evidence="6">
    <location>
        <begin position="2146"/>
        <end position="2225"/>
    </location>
</feature>
<dbReference type="GO" id="GO:0005261">
    <property type="term" value="F:monoatomic cation channel activity"/>
    <property type="evidence" value="ECO:0007669"/>
    <property type="project" value="TreeGrafter"/>
</dbReference>
<dbReference type="SMART" id="SM00089">
    <property type="entry name" value="PKD"/>
    <property type="match status" value="14"/>
</dbReference>
<dbReference type="InterPro" id="IPR000601">
    <property type="entry name" value="PKD_dom"/>
</dbReference>
<keyword evidence="8" id="KW-1185">Reference proteome</keyword>
<evidence type="ECO:0000256" key="3">
    <source>
        <dbReference type="ARBA" id="ARBA00022737"/>
    </source>
</evidence>
<keyword evidence="2" id="KW-0812">Transmembrane</keyword>
<evidence type="ECO:0000313" key="8">
    <source>
        <dbReference type="Proteomes" id="UP000219281"/>
    </source>
</evidence>
<feature type="domain" description="PKD" evidence="6">
    <location>
        <begin position="2434"/>
        <end position="2490"/>
    </location>
</feature>
<protein>
    <submittedName>
        <fullName evidence="7">PKD repeat-containing protein</fullName>
    </submittedName>
</protein>
<evidence type="ECO:0000256" key="1">
    <source>
        <dbReference type="ARBA" id="ARBA00004141"/>
    </source>
</evidence>
<feature type="domain" description="PKD" evidence="6">
    <location>
        <begin position="431"/>
        <end position="480"/>
    </location>
</feature>
<keyword evidence="4" id="KW-1133">Transmembrane helix</keyword>
<dbReference type="SUPFAM" id="SSF49299">
    <property type="entry name" value="PKD domain"/>
    <property type="match status" value="12"/>
</dbReference>
<feature type="domain" description="PKD" evidence="6">
    <location>
        <begin position="239"/>
        <end position="291"/>
    </location>
</feature>
<dbReference type="InterPro" id="IPR045828">
    <property type="entry name" value="PKD_Bacteroidetes"/>
</dbReference>
<dbReference type="Gene3D" id="2.60.40.10">
    <property type="entry name" value="Immunoglobulins"/>
    <property type="match status" value="15"/>
</dbReference>
<reference evidence="8" key="1">
    <citation type="submission" date="2017-09" db="EMBL/GenBank/DDBJ databases">
        <authorList>
            <person name="Varghese N."/>
            <person name="Submissions S."/>
        </authorList>
    </citation>
    <scope>NUCLEOTIDE SEQUENCE [LARGE SCALE GENOMIC DNA]</scope>
    <source>
        <strain evidence="8">CGMCC 1.12803</strain>
    </source>
</reference>
<dbReference type="GO" id="GO:0006816">
    <property type="term" value="P:calcium ion transport"/>
    <property type="evidence" value="ECO:0007669"/>
    <property type="project" value="TreeGrafter"/>
</dbReference>
<evidence type="ECO:0000256" key="4">
    <source>
        <dbReference type="ARBA" id="ARBA00022989"/>
    </source>
</evidence>
<comment type="subcellular location">
    <subcellularLocation>
        <location evidence="1">Membrane</location>
        <topology evidence="1">Multi-pass membrane protein</topology>
    </subcellularLocation>
</comment>
<dbReference type="Pfam" id="PF18911">
    <property type="entry name" value="PKD_4"/>
    <property type="match status" value="9"/>
</dbReference>
<dbReference type="Proteomes" id="UP000219281">
    <property type="component" value="Unassembled WGS sequence"/>
</dbReference>
<dbReference type="OrthoDB" id="7794186at2"/>
<evidence type="ECO:0000259" key="6">
    <source>
        <dbReference type="PROSITE" id="PS50093"/>
    </source>
</evidence>
<dbReference type="InterPro" id="IPR022409">
    <property type="entry name" value="PKD/Chitinase_dom"/>
</dbReference>
<accession>A0A285ZQB7</accession>
<gene>
    <name evidence="7" type="ORF">SAMN06297358_0363</name>
</gene>
<dbReference type="Pfam" id="PF19406">
    <property type="entry name" value="PKD_5"/>
    <property type="match status" value="5"/>
</dbReference>
<feature type="domain" description="PKD" evidence="6">
    <location>
        <begin position="2588"/>
        <end position="2649"/>
    </location>
</feature>
<name>A0A285ZQB7_9SPHI</name>
<dbReference type="PANTHER" id="PTHR46730">
    <property type="entry name" value="POLYCYSTIN-1"/>
    <property type="match status" value="1"/>
</dbReference>
<evidence type="ECO:0000256" key="5">
    <source>
        <dbReference type="ARBA" id="ARBA00023136"/>
    </source>
</evidence>
<evidence type="ECO:0000313" key="7">
    <source>
        <dbReference type="EMBL" id="SOD11847.1"/>
    </source>
</evidence>
<keyword evidence="3" id="KW-0677">Repeat</keyword>
<proteinExistence type="predicted"/>
<feature type="domain" description="PKD" evidence="6">
    <location>
        <begin position="2087"/>
        <end position="2124"/>
    </location>
</feature>
<dbReference type="GO" id="GO:0005886">
    <property type="term" value="C:plasma membrane"/>
    <property type="evidence" value="ECO:0007669"/>
    <property type="project" value="TreeGrafter"/>
</dbReference>
<dbReference type="EMBL" id="OCMT01000001">
    <property type="protein sequence ID" value="SOD11847.1"/>
    <property type="molecule type" value="Genomic_DNA"/>
</dbReference>
<dbReference type="Pfam" id="PF13585">
    <property type="entry name" value="CHU_C"/>
    <property type="match status" value="1"/>
</dbReference>
<feature type="domain" description="PKD" evidence="6">
    <location>
        <begin position="1977"/>
        <end position="2059"/>
    </location>
</feature>
<keyword evidence="5" id="KW-0472">Membrane</keyword>
<evidence type="ECO:0000256" key="2">
    <source>
        <dbReference type="ARBA" id="ARBA00022692"/>
    </source>
</evidence>
<dbReference type="InterPro" id="IPR035986">
    <property type="entry name" value="PKD_dom_sf"/>
</dbReference>
<dbReference type="PANTHER" id="PTHR46730:SF1">
    <property type="entry name" value="PLAT DOMAIN-CONTAINING PROTEIN"/>
    <property type="match status" value="1"/>
</dbReference>
<feature type="domain" description="PKD" evidence="6">
    <location>
        <begin position="111"/>
        <end position="163"/>
    </location>
</feature>
<feature type="domain" description="PKD" evidence="6">
    <location>
        <begin position="619"/>
        <end position="671"/>
    </location>
</feature>
<dbReference type="PROSITE" id="PS50093">
    <property type="entry name" value="PKD"/>
    <property type="match status" value="10"/>
</dbReference>
<organism evidence="7 8">
    <name type="scientific">Pedobacter xixiisoli</name>
    <dbReference type="NCBI Taxonomy" id="1476464"/>
    <lineage>
        <taxon>Bacteria</taxon>
        <taxon>Pseudomonadati</taxon>
        <taxon>Bacteroidota</taxon>
        <taxon>Sphingobacteriia</taxon>
        <taxon>Sphingobacteriales</taxon>
        <taxon>Sphingobacteriaceae</taxon>
        <taxon>Pedobacter</taxon>
    </lineage>
</organism>
<sequence length="2760" mass="294523">MVNYITIYPMFRFLFILMLWAFSPIVSARASYTAGERAIELLKEAGLHSDNYVLGANVNATPHKTTTYSSYQENTGIFNANFNIPQKAYLNRFGFFFFENSSKDFRYFGIPTASFTHNSTGIACGTENVTFTNNSVDGVSYFWDFGDGSNSTDRDPTHLFTAPLGIDKSEFVVRLTVTAADGTTATSTQNISIKQLPDVRLRDRSAVSQFSNCFGGPSITNPNYTISLANISPNSAGIVSYTVNWGDGTVVTDLTNASFPITHTYTALGIFPFSIIATGANGCTNTKTYSIINQSNPAGSFGTSGSTTGLCAPATLPFTISNWEGNSPGTVYEINYGDGTTETLQHPLNTTGGPFVVNHVYRRSSCPERSFTATLTIRNACDVTPFTIGNIQVFTPAVADFEIPVSRICLGNSITFLDRTIRETNPACSRETTYYWEFGDGQTSTEINPTHTYTAIGTYEVKLTTTNFCGTSVRTKTVCVNPVPVASFTLPAAGCVPFVLKPTNTSNSPIPNCGENTYQWSVTSKAQTDCDQAPSLPTYVNGTSSASENPEFNFTTPGIYTIQLVITNSDGSCVSVPYTQDITIKARPEVRFNSPNYQVCEGSGFTPTITIKNCYSVGPVQYAWTFPGSTTPTSNLENPTNIIYPTKGTYTVGLTVTTECGSVSTSTNITVNEVPILNPITDITQCNGVAIPTTNFSTSTTGAATYTWTNSNTAIGLAASGVGNLPSFIARNTGTTPITATITVTPTATIGSCGGVPRTFTITVNPNVEPANAGTDLNLCDVTSAQLNATPAATGGFWSVVTGIGLTFADANQPNTTVNGLVPGNSYVIKWTVRGYPPCGDSESRLNITVSRPTLAGTTTGDNIYCGTSGSGNIILSGHVGSVIRWEQSTNETTWTAVTPANTTPTLNYNNITTTTFFRAVVRSGGCGELASNATKIQITPKPPIPATTLNYTYCLNETATQLTAIGTDLKWYRAPLNSANLLTEAPTPITSTAGTFTFYVTQTVDGCESDPATITVRVNPTIANNNISADQTICLNSTAALLRNSGAALAGGSGSYTYQWQISANGTDFTDITLGGNGLDYQPVAVTADSYYRRIVTSGTCSSTSNTIKITVQGELTSFNISANQTICYSSVPAKLIGEVPVGGSGTYNYVWQQSTVSAATGFTTISGATDVDYQPTALTQTTYYRRTVNSGSCNATSSVVTVKVTPQVSVQQLPDVVSCVGANQSGINFSANLSSANVSYEWTNNETGIGLATSGTGAIPSFVTTNAVKRPLIATITYKAIYTEDGVRCESPSKSFNITILPSIAITSALVDQTLCSGVSAAAIPLTSDQETFAGASVSYRWASSVAIGLTNGTGSQIPSFTTINSTTSPITSTITVTPLYTYGGRTCEGVPTTYQITINPAPRVDFSIPNQTICSGTASDEVDLTSATSNVTISWTATPVAGITGLQTSGSNTIPIQNLANTTNAPITITYVAKATTNGDAACEGILTEYRITVNPVPVVTASATNKTICSNENVNVSLSSNVTGTSFSWTVTANANVTGIANGSGISINQVLVNTSTVPQTVTYTVVPTFTNGSVNCNGVPVDINVIVNPAPIVTYSASNAEICSGQTTAAVTLSSVTPNAVITWEAIVPTGITGMSTISGNANIPAETLVNTTNLPLTVVYRATAKTNDANACAGFVAEYRVIVNPQARLTNTVLSQQICSGAFASEVLLQSNVVGTSFSWTATSSSASVTGFAASGTGNIPRQQIVNSSTETQRITYQITLNAYGCEGTSAVYEILISPSPVFTSSVANTEICSGGTFNYTPTSSTSGVTFRWTRAAVPGISNSAATGTGVDAAATISEVLINTTVNPIDVTYEYEMSINGCSSGIRIPIVVTVNPQATANFGLSPVNGCSPLNLVIKNLNSRALPATYTVDFGDGSPIEVYNDTRDITHIYENNTSTVRLFYVTITTRNECGESISRPYEIRVQPQTVFSRLVLDATQSFGCSPFTVDFTSTNQSTGGNLFTWDFGDGSPIRQTRTVNENITHTFAAPGDYTVTLTATNGCSTVSSTETITVYPQINTDFRISTPQECVNKEVSFTNLSDPQFTSLWDFGDGTTSTEINPKHTYTTPGVKTVTLRSTRIYPNGGTCSTIAVRTIEILAAPAASFTTNSGSLNCGPFTLEVRANGTNAINVEWDFGDPTSANNTAVGLSASHTYITAGDYVVTSRTYNSQGCSNVSTQIIRITESPIANFSASTDNICGTTGNVNFRNETTFGGTGTVTYKWFVNNAQVATSTDLNHAFIVPTGATLPYIFTVKLEASNIVGCKTTQEKTVQFNPLPRAVFNLAQTRGCAPFTLQINNQSTNSDQYEWYLDGALVSTLRNPTDIVLSDFDRTYSLRLLVKNQYGCTENEQIVQVSTYAFLKAEFDVANDLSCNGVLDLQITNRSVGATTYTWDYGDGSPIYVGSNPTHSYGRQGVFTLKLTASNGFCSDIFTKTITVSNPVRASFSSDVRNGCNQLTVRFRNTSINATEYYWDFGDGSFSREENPQHQYASSSTSYTVKLIATNQYGCRDEVSATNFVTVLPPPQAIIQIAPSSIIKVPDYSFQFKAVTTDDIILYRWEFGDGTGSDRSEVTHKYDRFGTYNVKLHITNRANCTTIIEEQVTILDFPGYLYIPNAFEPENLNNDLKVFKVKGSGLATYHFKVFNKWGQMIWQTTKLDDQGAPIEHWDGMHNGQLLPIGAYFWQAEATFINGGVWKGMKYGNKSESKNGVIHLIR</sequence>
<dbReference type="CDD" id="cd00146">
    <property type="entry name" value="PKD"/>
    <property type="match status" value="9"/>
</dbReference>